<evidence type="ECO:0000256" key="5">
    <source>
        <dbReference type="ARBA" id="ARBA00022723"/>
    </source>
</evidence>
<keyword evidence="7" id="KW-0411">Iron-sulfur</keyword>
<evidence type="ECO:0000256" key="6">
    <source>
        <dbReference type="ARBA" id="ARBA00023004"/>
    </source>
</evidence>
<comment type="cofactor">
    <cofactor evidence="1">
        <name>[4Fe-4S] cluster</name>
        <dbReference type="ChEBI" id="CHEBI:49883"/>
    </cofactor>
</comment>
<keyword evidence="5" id="KW-0479">Metal-binding</keyword>
<dbReference type="GO" id="GO:0005658">
    <property type="term" value="C:alpha DNA polymerase:primase complex"/>
    <property type="evidence" value="ECO:0007669"/>
    <property type="project" value="TreeGrafter"/>
</dbReference>
<sequence>MGDLKCGAIPTPVIIRICEISGGYVHVMFYINPPRGKIPLYITEECVFNRLQYLNLLYNKEEDKFRGKFEYLLEDSPQDNVGHFTLRLLVSTTPESWNHWLTRERLLLRHRLNHLLPRQLHRLFRNILRRSKNYDRPGATCIKRSLIILSAHFLQPDVFRHIISNEHTTDCDLFPFKVLFNAVPDLVKTRKLHLDRGYGIVTCSMWKIILESLFHRLIQLEYNIYKTDMQNTVQMDPRLELMSQRVIKSILRPTIQSNADVTALNIDNEARKFPPCMRHLHLVLRKKHRLSHYARFYYSLFLKDCGMNLDNAIAYWRDEYSKPHICESGCTHKWQNNEKKFIYSIRHLYGLEGARVKYGSPNCQTIFNADPGPRYEGGCPFKILDIEQLRDVFNSCLIDDDIQEELIRLKVRDAGAACGLFLKATNDDKSQVIIQSPLEYYVHVTKTDC</sequence>
<dbReference type="KEGG" id="fas:105274123"/>
<reference evidence="10" key="1">
    <citation type="submission" date="2025-08" db="UniProtKB">
        <authorList>
            <consortium name="RefSeq"/>
        </authorList>
    </citation>
    <scope>IDENTIFICATION</scope>
    <source>
        <strain evidence="10">USDA-PBARC FA_bdor</strain>
        <tissue evidence="10">Whole organism</tissue>
    </source>
</reference>
<dbReference type="Pfam" id="PF26466">
    <property type="entry name" value="DNA_primase_lrg_N"/>
    <property type="match status" value="1"/>
</dbReference>
<evidence type="ECO:0000256" key="1">
    <source>
        <dbReference type="ARBA" id="ARBA00001966"/>
    </source>
</evidence>
<keyword evidence="2" id="KW-0004">4Fe-4S</keyword>
<dbReference type="InterPro" id="IPR007238">
    <property type="entry name" value="DNA_primase_lsu_euk/arc"/>
</dbReference>
<keyword evidence="3" id="KW-0639">Primosome</keyword>
<evidence type="ECO:0000256" key="7">
    <source>
        <dbReference type="ARBA" id="ARBA00023014"/>
    </source>
</evidence>
<organism evidence="9 10">
    <name type="scientific">Fopius arisanus</name>
    <dbReference type="NCBI Taxonomy" id="64838"/>
    <lineage>
        <taxon>Eukaryota</taxon>
        <taxon>Metazoa</taxon>
        <taxon>Ecdysozoa</taxon>
        <taxon>Arthropoda</taxon>
        <taxon>Hexapoda</taxon>
        <taxon>Insecta</taxon>
        <taxon>Pterygota</taxon>
        <taxon>Neoptera</taxon>
        <taxon>Endopterygota</taxon>
        <taxon>Hymenoptera</taxon>
        <taxon>Apocrita</taxon>
        <taxon>Ichneumonoidea</taxon>
        <taxon>Braconidae</taxon>
        <taxon>Opiinae</taxon>
        <taxon>Fopius</taxon>
    </lineage>
</organism>
<dbReference type="GO" id="GO:0006269">
    <property type="term" value="P:DNA replication, synthesis of primer"/>
    <property type="evidence" value="ECO:0007669"/>
    <property type="project" value="UniProtKB-KW"/>
</dbReference>
<keyword evidence="4" id="KW-0235">DNA replication</keyword>
<accession>A0A9R1TUK5</accession>
<protein>
    <submittedName>
        <fullName evidence="10">DNA primase large subunit isoform X1</fullName>
    </submittedName>
</protein>
<dbReference type="Gene3D" id="1.20.930.80">
    <property type="match status" value="1"/>
</dbReference>
<gene>
    <name evidence="10" type="primary">LOC105274123</name>
</gene>
<dbReference type="Pfam" id="PF04104">
    <property type="entry name" value="DNA_primase_lrg"/>
    <property type="match status" value="1"/>
</dbReference>
<dbReference type="AlphaFoldDB" id="A0A9R1TUK5"/>
<name>A0A9R1TUK5_9HYME</name>
<dbReference type="PANTHER" id="PTHR10537:SF4">
    <property type="entry name" value="DNA PRIMASE LARGE SUBUNIT"/>
    <property type="match status" value="1"/>
</dbReference>
<evidence type="ECO:0000256" key="2">
    <source>
        <dbReference type="ARBA" id="ARBA00022485"/>
    </source>
</evidence>
<dbReference type="PANTHER" id="PTHR10537">
    <property type="entry name" value="DNA PRIMASE LARGE SUBUNIT"/>
    <property type="match status" value="1"/>
</dbReference>
<dbReference type="Proteomes" id="UP000694866">
    <property type="component" value="Unplaced"/>
</dbReference>
<evidence type="ECO:0000313" key="9">
    <source>
        <dbReference type="Proteomes" id="UP000694866"/>
    </source>
</evidence>
<dbReference type="GO" id="GO:0051539">
    <property type="term" value="F:4 iron, 4 sulfur cluster binding"/>
    <property type="evidence" value="ECO:0007669"/>
    <property type="project" value="UniProtKB-KW"/>
</dbReference>
<dbReference type="GeneID" id="105274123"/>
<dbReference type="GO" id="GO:0006270">
    <property type="term" value="P:DNA replication initiation"/>
    <property type="evidence" value="ECO:0007669"/>
    <property type="project" value="TreeGrafter"/>
</dbReference>
<dbReference type="InterPro" id="IPR058560">
    <property type="entry name" value="DNA_primase_C"/>
</dbReference>
<proteinExistence type="predicted"/>
<feature type="domain" description="DNA primase large subunit C-terminal" evidence="8">
    <location>
        <begin position="270"/>
        <end position="441"/>
    </location>
</feature>
<dbReference type="GO" id="GO:0046872">
    <property type="term" value="F:metal ion binding"/>
    <property type="evidence" value="ECO:0007669"/>
    <property type="project" value="UniProtKB-KW"/>
</dbReference>
<dbReference type="OrthoDB" id="421393at2759"/>
<keyword evidence="6" id="KW-0408">Iron</keyword>
<evidence type="ECO:0000256" key="3">
    <source>
        <dbReference type="ARBA" id="ARBA00022515"/>
    </source>
</evidence>
<evidence type="ECO:0000313" key="10">
    <source>
        <dbReference type="RefSeq" id="XP_011315298.1"/>
    </source>
</evidence>
<dbReference type="RefSeq" id="XP_011315298.1">
    <property type="nucleotide sequence ID" value="XM_011316996.1"/>
</dbReference>
<keyword evidence="9" id="KW-1185">Reference proteome</keyword>
<evidence type="ECO:0000259" key="8">
    <source>
        <dbReference type="Pfam" id="PF04104"/>
    </source>
</evidence>
<evidence type="ECO:0000256" key="4">
    <source>
        <dbReference type="ARBA" id="ARBA00022705"/>
    </source>
</evidence>